<evidence type="ECO:0000256" key="3">
    <source>
        <dbReference type="SAM" id="Phobius"/>
    </source>
</evidence>
<dbReference type="InterPro" id="IPR002347">
    <property type="entry name" value="SDR_fam"/>
</dbReference>
<dbReference type="AlphaFoldDB" id="A0AAV9IRT7"/>
<keyword evidence="3" id="KW-0472">Membrane</keyword>
<evidence type="ECO:0000313" key="4">
    <source>
        <dbReference type="EMBL" id="KAK4534969.1"/>
    </source>
</evidence>
<dbReference type="Pfam" id="PF00106">
    <property type="entry name" value="adh_short"/>
    <property type="match status" value="1"/>
</dbReference>
<reference evidence="4 5" key="1">
    <citation type="submission" date="2022-07" db="EMBL/GenBank/DDBJ databases">
        <title>Genome-wide signatures of adaptation to extreme environments.</title>
        <authorList>
            <person name="Cho C.H."/>
            <person name="Yoon H.S."/>
        </authorList>
    </citation>
    <scope>NUCLEOTIDE SEQUENCE [LARGE SCALE GENOMIC DNA]</scope>
    <source>
        <strain evidence="4 5">DBV 063 E5</strain>
    </source>
</reference>
<dbReference type="PANTHER" id="PTHR24320">
    <property type="entry name" value="RETINOL DEHYDROGENASE"/>
    <property type="match status" value="1"/>
</dbReference>
<evidence type="ECO:0000256" key="2">
    <source>
        <dbReference type="ARBA" id="ARBA00023002"/>
    </source>
</evidence>
<evidence type="ECO:0000313" key="5">
    <source>
        <dbReference type="Proteomes" id="UP001301350"/>
    </source>
</evidence>
<dbReference type="PRINTS" id="PR00081">
    <property type="entry name" value="GDHRDH"/>
</dbReference>
<accession>A0AAV9IRT7</accession>
<name>A0AAV9IRT7_CYACA</name>
<proteinExistence type="inferred from homology"/>
<dbReference type="Proteomes" id="UP001301350">
    <property type="component" value="Unassembled WGS sequence"/>
</dbReference>
<dbReference type="InterPro" id="IPR036291">
    <property type="entry name" value="NAD(P)-bd_dom_sf"/>
</dbReference>
<protein>
    <submittedName>
        <fullName evidence="4">Uncharacterized protein</fullName>
    </submittedName>
</protein>
<keyword evidence="3" id="KW-0812">Transmembrane</keyword>
<keyword evidence="5" id="KW-1185">Reference proteome</keyword>
<sequence>MNLTGPLRILYAALFRPIASLYLWVGVLFSNRLLRAHWPRALPTPLSAPDTISVVTGCNTGIGYDTALALSRAGSTVVVCCRSKDKAEQTVERLRRAGASGRLLPLACELSSLASVRAAALELRQRVPHVDFLVLNAGVMNLPTLQLSEDGYEMHFAVNHIGHYLLTRLLIGQVRKAVIVLSSDGHIMGRTDAIDDVNWDKRGRNTYDGFAAYADSKMANVLFALECNRQYPSIRAVAVHPGAVYTDLMRHTVSDRARSRMEGLLRRLLRSPADGAATTLRAMADCCEKGGDERLALYYRDAHPSWAVGEDDTAAAAHLWQVTEEMVRPFLDV</sequence>
<dbReference type="PANTHER" id="PTHR24320:SF283">
    <property type="entry name" value="RETINOL DEHYDROGENASE 11"/>
    <property type="match status" value="1"/>
</dbReference>
<comment type="caution">
    <text evidence="4">The sequence shown here is derived from an EMBL/GenBank/DDBJ whole genome shotgun (WGS) entry which is preliminary data.</text>
</comment>
<feature type="transmembrane region" description="Helical" evidence="3">
    <location>
        <begin position="6"/>
        <end position="30"/>
    </location>
</feature>
<keyword evidence="2" id="KW-0560">Oxidoreductase</keyword>
<dbReference type="EMBL" id="JANCYW010000003">
    <property type="protein sequence ID" value="KAK4534969.1"/>
    <property type="molecule type" value="Genomic_DNA"/>
</dbReference>
<organism evidence="4 5">
    <name type="scientific">Cyanidium caldarium</name>
    <name type="common">Red alga</name>
    <dbReference type="NCBI Taxonomy" id="2771"/>
    <lineage>
        <taxon>Eukaryota</taxon>
        <taxon>Rhodophyta</taxon>
        <taxon>Bangiophyceae</taxon>
        <taxon>Cyanidiales</taxon>
        <taxon>Cyanidiaceae</taxon>
        <taxon>Cyanidium</taxon>
    </lineage>
</organism>
<dbReference type="GO" id="GO:0016491">
    <property type="term" value="F:oxidoreductase activity"/>
    <property type="evidence" value="ECO:0007669"/>
    <property type="project" value="UniProtKB-KW"/>
</dbReference>
<gene>
    <name evidence="4" type="ORF">CDCA_CDCA03G0994</name>
</gene>
<dbReference type="SUPFAM" id="SSF51735">
    <property type="entry name" value="NAD(P)-binding Rossmann-fold domains"/>
    <property type="match status" value="1"/>
</dbReference>
<evidence type="ECO:0000256" key="1">
    <source>
        <dbReference type="ARBA" id="ARBA00006484"/>
    </source>
</evidence>
<keyword evidence="3" id="KW-1133">Transmembrane helix</keyword>
<comment type="similarity">
    <text evidence="1">Belongs to the short-chain dehydrogenases/reductases (SDR) family.</text>
</comment>
<dbReference type="Gene3D" id="3.40.50.720">
    <property type="entry name" value="NAD(P)-binding Rossmann-like Domain"/>
    <property type="match status" value="1"/>
</dbReference>